<dbReference type="AlphaFoldDB" id="A0A4C2EL97"/>
<comment type="subcellular location">
    <subcellularLocation>
        <location evidence="6">Cell membrane</location>
        <topology evidence="6">Multi-pass membrane protein</topology>
    </subcellularLocation>
    <subcellularLocation>
        <location evidence="1">Membrane</location>
        <topology evidence="1">Multi-pass membrane protein</topology>
    </subcellularLocation>
</comment>
<dbReference type="FunFam" id="1.10.3720.10:FF:000001">
    <property type="entry name" value="Glycine betaine ABC transporter, permease"/>
    <property type="match status" value="1"/>
</dbReference>
<dbReference type="GO" id="GO:0005886">
    <property type="term" value="C:plasma membrane"/>
    <property type="evidence" value="ECO:0007669"/>
    <property type="project" value="UniProtKB-SubCell"/>
</dbReference>
<sequence>MQSAVSTVAESIQFLSENFPEFLQLLQEHLLLVIISEITAIAIAVPLGVLAVRHERLKSPILSIGNVAQTVPPLAIIALMFPVLGLGFLPSFVALFIYALLPVLVNTITGLEDVEESTINAAKGMGMTPYERLTKIRFPLALPVIFAGIRTSMVINVGTAYLAFFIGGGGLGVWVISGINLFNMPQVLAGAVTGALLAITLDIGLAVIESRIGTASPDSSQVAA</sequence>
<keyword evidence="4 6" id="KW-1133">Transmembrane helix</keyword>
<dbReference type="PANTHER" id="PTHR30177:SF4">
    <property type="entry name" value="OSMOPROTECTANT IMPORT PERMEASE PROTEIN OSMW"/>
    <property type="match status" value="1"/>
</dbReference>
<evidence type="ECO:0000259" key="7">
    <source>
        <dbReference type="PROSITE" id="PS50928"/>
    </source>
</evidence>
<dbReference type="SUPFAM" id="SSF161098">
    <property type="entry name" value="MetI-like"/>
    <property type="match status" value="1"/>
</dbReference>
<evidence type="ECO:0000256" key="5">
    <source>
        <dbReference type="ARBA" id="ARBA00023136"/>
    </source>
</evidence>
<reference evidence="8 9" key="1">
    <citation type="submission" date="2019-02" db="EMBL/GenBank/DDBJ databases">
        <title>Haloarcula mannanilyticum sp. nov., a mannan degrading haloarchaeon isolated from commercial salt.</title>
        <authorList>
            <person name="Enomoto S."/>
            <person name="Shimane Y."/>
            <person name="Kamekura M."/>
            <person name="Ito T."/>
            <person name="Moriya O."/>
            <person name="Ihara K."/>
            <person name="Takahashi-Ando N."/>
            <person name="Fukushima Y."/>
            <person name="Yoshida Y."/>
            <person name="Usama R."/>
            <person name="Takai K."/>
            <person name="Minegishi H."/>
        </authorList>
    </citation>
    <scope>NUCLEOTIDE SEQUENCE [LARGE SCALE GENOMIC DNA]</scope>
    <source>
        <strain evidence="8 9">MD130-1</strain>
    </source>
</reference>
<dbReference type="RefSeq" id="WP_137684845.1">
    <property type="nucleotide sequence ID" value="NZ_BIXZ01000007.1"/>
</dbReference>
<evidence type="ECO:0000256" key="1">
    <source>
        <dbReference type="ARBA" id="ARBA00004141"/>
    </source>
</evidence>
<evidence type="ECO:0000256" key="4">
    <source>
        <dbReference type="ARBA" id="ARBA00022989"/>
    </source>
</evidence>
<dbReference type="InterPro" id="IPR051204">
    <property type="entry name" value="ABC_transp_perm/SBD"/>
</dbReference>
<comment type="caution">
    <text evidence="8">The sequence shown here is derived from an EMBL/GenBank/DDBJ whole genome shotgun (WGS) entry which is preliminary data.</text>
</comment>
<organism evidence="8 9">
    <name type="scientific">Haloarcula mannanilytica</name>
    <dbReference type="NCBI Taxonomy" id="2509225"/>
    <lineage>
        <taxon>Archaea</taxon>
        <taxon>Methanobacteriati</taxon>
        <taxon>Methanobacteriota</taxon>
        <taxon>Stenosarchaea group</taxon>
        <taxon>Halobacteria</taxon>
        <taxon>Halobacteriales</taxon>
        <taxon>Haloarculaceae</taxon>
        <taxon>Haloarcula</taxon>
    </lineage>
</organism>
<dbReference type="GO" id="GO:0055085">
    <property type="term" value="P:transmembrane transport"/>
    <property type="evidence" value="ECO:0007669"/>
    <property type="project" value="InterPro"/>
</dbReference>
<dbReference type="PROSITE" id="PS50928">
    <property type="entry name" value="ABC_TM1"/>
    <property type="match status" value="1"/>
</dbReference>
<dbReference type="OrthoDB" id="214012at2157"/>
<keyword evidence="5 6" id="KW-0472">Membrane</keyword>
<feature type="transmembrane region" description="Helical" evidence="6">
    <location>
        <begin position="30"/>
        <end position="52"/>
    </location>
</feature>
<comment type="similarity">
    <text evidence="6">Belongs to the binding-protein-dependent transport system permease family.</text>
</comment>
<dbReference type="Gene3D" id="1.10.3720.10">
    <property type="entry name" value="MetI-like"/>
    <property type="match status" value="1"/>
</dbReference>
<dbReference type="InterPro" id="IPR035906">
    <property type="entry name" value="MetI-like_sf"/>
</dbReference>
<feature type="transmembrane region" description="Helical" evidence="6">
    <location>
        <begin position="73"/>
        <end position="101"/>
    </location>
</feature>
<name>A0A4C2EL97_9EURY</name>
<protein>
    <recommendedName>
        <fullName evidence="7">ABC transmembrane type-1 domain-containing protein</fullName>
    </recommendedName>
</protein>
<feature type="transmembrane region" description="Helical" evidence="6">
    <location>
        <begin position="188"/>
        <end position="208"/>
    </location>
</feature>
<dbReference type="GO" id="GO:0031460">
    <property type="term" value="P:glycine betaine transport"/>
    <property type="evidence" value="ECO:0007669"/>
    <property type="project" value="TreeGrafter"/>
</dbReference>
<accession>A0A4C2EL97</accession>
<keyword evidence="3 6" id="KW-0812">Transmembrane</keyword>
<dbReference type="PANTHER" id="PTHR30177">
    <property type="entry name" value="GLYCINE BETAINE/L-PROLINE TRANSPORT SYSTEM PERMEASE PROTEIN PROW"/>
    <property type="match status" value="1"/>
</dbReference>
<evidence type="ECO:0000256" key="2">
    <source>
        <dbReference type="ARBA" id="ARBA00022448"/>
    </source>
</evidence>
<proteinExistence type="inferred from homology"/>
<keyword evidence="9" id="KW-1185">Reference proteome</keyword>
<gene>
    <name evidence="8" type="ORF">Harman_32560</name>
</gene>
<feature type="transmembrane region" description="Helical" evidence="6">
    <location>
        <begin position="162"/>
        <end position="182"/>
    </location>
</feature>
<dbReference type="Pfam" id="PF00528">
    <property type="entry name" value="BPD_transp_1"/>
    <property type="match status" value="1"/>
</dbReference>
<evidence type="ECO:0000313" key="9">
    <source>
        <dbReference type="Proteomes" id="UP000304382"/>
    </source>
</evidence>
<dbReference type="InterPro" id="IPR000515">
    <property type="entry name" value="MetI-like"/>
</dbReference>
<dbReference type="Proteomes" id="UP000304382">
    <property type="component" value="Unassembled WGS sequence"/>
</dbReference>
<dbReference type="CDD" id="cd06261">
    <property type="entry name" value="TM_PBP2"/>
    <property type="match status" value="1"/>
</dbReference>
<dbReference type="EMBL" id="BIXZ01000007">
    <property type="protein sequence ID" value="GCF15321.1"/>
    <property type="molecule type" value="Genomic_DNA"/>
</dbReference>
<keyword evidence="2 6" id="KW-0813">Transport</keyword>
<feature type="domain" description="ABC transmembrane type-1" evidence="7">
    <location>
        <begin position="26"/>
        <end position="209"/>
    </location>
</feature>
<evidence type="ECO:0000256" key="3">
    <source>
        <dbReference type="ARBA" id="ARBA00022692"/>
    </source>
</evidence>
<evidence type="ECO:0000256" key="6">
    <source>
        <dbReference type="RuleBase" id="RU363032"/>
    </source>
</evidence>
<evidence type="ECO:0000313" key="8">
    <source>
        <dbReference type="EMBL" id="GCF15321.1"/>
    </source>
</evidence>